<organism evidence="2">
    <name type="scientific">freshwater metagenome</name>
    <dbReference type="NCBI Taxonomy" id="449393"/>
    <lineage>
        <taxon>unclassified sequences</taxon>
        <taxon>metagenomes</taxon>
        <taxon>ecological metagenomes</taxon>
    </lineage>
</organism>
<accession>A0A6J6FHG4</accession>
<dbReference type="AlphaFoldDB" id="A0A6J6FHG4"/>
<evidence type="ECO:0000256" key="1">
    <source>
        <dbReference type="SAM" id="MobiDB-lite"/>
    </source>
</evidence>
<gene>
    <name evidence="2" type="ORF">UFOPK1788_00279</name>
</gene>
<dbReference type="EMBL" id="CAEZUE010000021">
    <property type="protein sequence ID" value="CAB4586725.1"/>
    <property type="molecule type" value="Genomic_DNA"/>
</dbReference>
<dbReference type="PROSITE" id="PS51257">
    <property type="entry name" value="PROKAR_LIPOPROTEIN"/>
    <property type="match status" value="1"/>
</dbReference>
<feature type="compositionally biased region" description="Polar residues" evidence="1">
    <location>
        <begin position="27"/>
        <end position="44"/>
    </location>
</feature>
<reference evidence="2" key="1">
    <citation type="submission" date="2020-05" db="EMBL/GenBank/DDBJ databases">
        <authorList>
            <person name="Chiriac C."/>
            <person name="Salcher M."/>
            <person name="Ghai R."/>
            <person name="Kavagutti S V."/>
        </authorList>
    </citation>
    <scope>NUCLEOTIDE SEQUENCE</scope>
</reference>
<evidence type="ECO:0000313" key="2">
    <source>
        <dbReference type="EMBL" id="CAB4586725.1"/>
    </source>
</evidence>
<name>A0A6J6FHG4_9ZZZZ</name>
<proteinExistence type="predicted"/>
<protein>
    <submittedName>
        <fullName evidence="2">Unannotated protein</fullName>
    </submittedName>
</protein>
<feature type="region of interest" description="Disordered" evidence="1">
    <location>
        <begin position="27"/>
        <end position="50"/>
    </location>
</feature>
<sequence>MQFARPLLGAATASVLLLSGCSLFPSGETTPQPTNSEVAPTPTESAAEGEGTFAVPSDCLTILPKAQVDSYASENIILLAGPGGVYGGELVPDPTPEMLEGGISCYFGYDNDDPNQIQIYSVVSAAPVSATNRDSIAETLLGQGLNEGTNAAGYSTFSILGDTDANVPAMFNVISDDSWISVISVFGGEAFFEENVAIAELVRDQVYN</sequence>